<sequence>MRPMHVFAPFCRLCALVLFAMALASPQPARAQAFVAKQIENLISTDTVTVKIDGLSGALSGSVRIDRVTVSDAVGVFLTANDLAMDWSPLALVRGNVSIERLSAGKITLDRLPQVPPSEGGGGGGFSLPSITADVGEISIAEFDLGEAVAGVAARLSANAHLTLAKEPARLDFSADVKRLDTPGTISAKLAFAPDSNELTVNVTASEPAGGLVARLLEIPGAPPVDLAISSAGPLSDFTADGALKIGGQDAATLSARVTDANEGRHIAGNLQILSDAVVPAAYTDLLAGGARLDADLTQRPNGAIDIKTGTLTSNALEITASGTFDRSGENDLSVKVAAKDGKALPLSFPAGDASADLEITSVDASLKGAFTAATLRASAALPDAAYGDYGATGLQASIAADGFNLDTLAGPFQVVAKAASATAPEGIQQRVLTGPIDIQLRGSLAENALSLGDAKVTTGVATASAAGTAAFDFSTFDLTLATHFETSALSPDAVKIAGHRLAVDGHAARESDGTITADRLVIQGEGLMIQGNASYQKDRVSAHVTGSLDQAAALTSALGGSARFELTADGPASAPTVDLTLNGEKLSVRDQRIENLSIEAHGTADLNAPSGRFALSGTLDGQPLTANADVATGQGGVIMLSNLSLRQGENSLAGDLRLTADKVPLGKLTIDFKDIAPLAALALQDASGDLAGKVDLAMDASQRPTADLALSSRRLAFAGNALSGVSLDVAATDYLKAPSLGGTVKAATVDAGGVSVRALSAELSPLEDGTAIQAEAQANGIPVSLAGKATFTAALTTLTLDRLDAAIKDAAVSLASPPATVTLAAGVTSLSGVALRVGDGQLFLDGSVDDELHLTATLDRVPAAIANPFVAGLDAAGTVTGKAVVSGPPSDPSVVLTIQADAIETSQTRAAHVQPLDAALTGTYGAGTLNIETATVDLGTGSIEAQGTAGKTLDLSLALRNVPASLANGFVEGIEASGSLSGTATATGDIGNPTADFDISGAGITARQVAEAGIAPLQLRLSGHYADGTARLETAVVNVGDGSLQATGTVGEALDLDVTLTNIPAGLANGFVPNLYATGTISGRAKATGSLANPKAEFELEGHGLSARQIAAAGIAPVELNVAGRYENQTATLSTAKMIVGDGSLEATGSIGPKLDLALSLDRIPVGLANGFVPGLDARGTISGSAKASGSLRAPNVEFDASGSGISTSQTRSAGAPPIDFTAAGRGENGAVVLTAGEARVGSGTVKVSGSAGRTLDINVAIADLPASLAAAAAPDIAPTGALSGTAHVTGTTSAPVADYDLRVAGLTVAQTRDAGVGPLDVAAKGQYADKAVSLDAIMSGSGIDFRANGSVRLAGTPELDLSLSGTVPLALANRILAEGGRSVQGVASVDARITGPATAPQVTGAITTSGASFVDTGANVSITGISTRIALSGRQAVIESFSAKMGRNGVITIGGSVGLDNGFPADLSMRVVNGDYNDGQLLAADFSADLTLQGPLTGAPLLAGKVNASRINVLVPEGMPTSLKRLDVDHKNASAAVVRQARELKIKRGGGTNSTGVQLDVTLTANNQVFVRGRGLDVELGGTLRLMGSISAPQIVGAFELQRGRFLILSRRLDFQRGTLTFTGGLLPALDLLATSDAGDATVNVLVTGPASDPSFNFSSTPALPQDEVLARLVFGQGTADLSPLQIAQLAEAAAELAGVGGSTGLLGKLRAQLGVDDLDIRTTEDGQTAVGVGKYINDRTYFSVDTTGRASVDLKLGAGVKARAAVGADGGGEVGLFYEHEY</sequence>
<evidence type="ECO:0000256" key="3">
    <source>
        <dbReference type="ARBA" id="ARBA00022989"/>
    </source>
</evidence>
<dbReference type="PANTHER" id="PTHR36985:SF1">
    <property type="entry name" value="TRANSLOCATION AND ASSEMBLY MODULE SUBUNIT TAMB"/>
    <property type="match status" value="1"/>
</dbReference>
<evidence type="ECO:0000313" key="8">
    <source>
        <dbReference type="EMBL" id="SJZ96209.1"/>
    </source>
</evidence>
<dbReference type="STRING" id="1365950.SAMN05428963_104228"/>
<dbReference type="GO" id="GO:0009306">
    <property type="term" value="P:protein secretion"/>
    <property type="evidence" value="ECO:0007669"/>
    <property type="project" value="InterPro"/>
</dbReference>
<evidence type="ECO:0000259" key="7">
    <source>
        <dbReference type="Pfam" id="PF04357"/>
    </source>
</evidence>
<feature type="signal peptide" evidence="6">
    <location>
        <begin position="1"/>
        <end position="31"/>
    </location>
</feature>
<evidence type="ECO:0000256" key="1">
    <source>
        <dbReference type="ARBA" id="ARBA00004167"/>
    </source>
</evidence>
<comment type="subcellular location">
    <subcellularLocation>
        <location evidence="1">Membrane</location>
        <topology evidence="1">Single-pass membrane protein</topology>
    </subcellularLocation>
</comment>
<dbReference type="Proteomes" id="UP000190135">
    <property type="component" value="Unassembled WGS sequence"/>
</dbReference>
<gene>
    <name evidence="8" type="ORF">SAMN05428963_104228</name>
</gene>
<dbReference type="InterPro" id="IPR007452">
    <property type="entry name" value="TamB_C"/>
</dbReference>
<keyword evidence="6" id="KW-0732">Signal</keyword>
<keyword evidence="4" id="KW-0472">Membrane</keyword>
<evidence type="ECO:0000313" key="9">
    <source>
        <dbReference type="Proteomes" id="UP000190135"/>
    </source>
</evidence>
<dbReference type="Pfam" id="PF04357">
    <property type="entry name" value="TamB"/>
    <property type="match status" value="1"/>
</dbReference>
<reference evidence="8 9" key="1">
    <citation type="submission" date="2017-02" db="EMBL/GenBank/DDBJ databases">
        <authorList>
            <person name="Peterson S.W."/>
        </authorList>
    </citation>
    <scope>NUCLEOTIDE SEQUENCE [LARGE SCALE GENOMIC DNA]</scope>
    <source>
        <strain evidence="8 9">USBA 369</strain>
    </source>
</reference>
<organism evidence="8 9">
    <name type="scientific">Consotaella salsifontis</name>
    <dbReference type="NCBI Taxonomy" id="1365950"/>
    <lineage>
        <taxon>Bacteria</taxon>
        <taxon>Pseudomonadati</taxon>
        <taxon>Pseudomonadota</taxon>
        <taxon>Alphaproteobacteria</taxon>
        <taxon>Hyphomicrobiales</taxon>
        <taxon>Aurantimonadaceae</taxon>
        <taxon>Consotaella</taxon>
    </lineage>
</organism>
<feature type="region of interest" description="Disordered" evidence="5">
    <location>
        <begin position="1201"/>
        <end position="1221"/>
    </location>
</feature>
<dbReference type="OrthoDB" id="7784409at2"/>
<proteinExistence type="predicted"/>
<feature type="compositionally biased region" description="Polar residues" evidence="5">
    <location>
        <begin position="1205"/>
        <end position="1214"/>
    </location>
</feature>
<feature type="domain" description="Translocation and assembly module TamB C-terminal" evidence="7">
    <location>
        <begin position="1442"/>
        <end position="1785"/>
    </location>
</feature>
<keyword evidence="3" id="KW-1133">Transmembrane helix</keyword>
<feature type="chain" id="PRO_5012052295" evidence="6">
    <location>
        <begin position="32"/>
        <end position="1785"/>
    </location>
</feature>
<evidence type="ECO:0000256" key="5">
    <source>
        <dbReference type="SAM" id="MobiDB-lite"/>
    </source>
</evidence>
<dbReference type="RefSeq" id="WP_131829880.1">
    <property type="nucleotide sequence ID" value="NZ_FUXL01000004.1"/>
</dbReference>
<evidence type="ECO:0000256" key="2">
    <source>
        <dbReference type="ARBA" id="ARBA00022692"/>
    </source>
</evidence>
<protein>
    <submittedName>
        <fullName evidence="8">Autotransporter secretion inner membrane protein TamB</fullName>
    </submittedName>
</protein>
<evidence type="ECO:0000256" key="4">
    <source>
        <dbReference type="ARBA" id="ARBA00023136"/>
    </source>
</evidence>
<evidence type="ECO:0000256" key="6">
    <source>
        <dbReference type="SAM" id="SignalP"/>
    </source>
</evidence>
<dbReference type="PANTHER" id="PTHR36985">
    <property type="entry name" value="TRANSLOCATION AND ASSEMBLY MODULE SUBUNIT TAMB"/>
    <property type="match status" value="1"/>
</dbReference>
<keyword evidence="2" id="KW-0812">Transmembrane</keyword>
<dbReference type="EMBL" id="FUXL01000004">
    <property type="protein sequence ID" value="SJZ96209.1"/>
    <property type="molecule type" value="Genomic_DNA"/>
</dbReference>
<accession>A0A1T4PXI1</accession>
<keyword evidence="9" id="KW-1185">Reference proteome</keyword>
<name>A0A1T4PXI1_9HYPH</name>
<dbReference type="GO" id="GO:0005886">
    <property type="term" value="C:plasma membrane"/>
    <property type="evidence" value="ECO:0007669"/>
    <property type="project" value="InterPro"/>
</dbReference>